<proteinExistence type="predicted"/>
<dbReference type="RefSeq" id="XP_010485170.1">
    <property type="nucleotide sequence ID" value="XM_010486868.1"/>
</dbReference>
<sequence length="326" mass="37072">MAPNLIFDDDDVDDDSYWSFPRFVERSLLLHEAPVIEKLQFKVGNYSGASNIRVWTRAALKRCVRNLIIKTKTDISIVPIILPTSLYTGCSMLVGLELKKVVLKDVASPISFPSLKKLWLKCVKYPDDNVTIFTIKVPSLKRLVLSKPYSEDTDIASGFMIDAPSLESFGINDECEGGFCVTDAFPVGTVFCSLVSLEIWITHTDWFNLLMRFLKDSPNLRALKLEKLYFNEDDDEDDADDDRPCWSEPSSIPECAIWSLETLEWSEYEGAEEDKQVIAFILRNAHCLKKATISTESTEEPNKKLQMLKELSLFPRRSPTCLLAFD</sequence>
<reference evidence="2" key="1">
    <citation type="journal article" date="2014" name="Nat. Commun.">
        <title>The emerging biofuel crop Camelina sativa retains a highly undifferentiated hexaploid genome structure.</title>
        <authorList>
            <person name="Kagale S."/>
            <person name="Koh C."/>
            <person name="Nixon J."/>
            <person name="Bollina V."/>
            <person name="Clarke W.E."/>
            <person name="Tuteja R."/>
            <person name="Spillane C."/>
            <person name="Robinson S.J."/>
            <person name="Links M.G."/>
            <person name="Clarke C."/>
            <person name="Higgins E.E."/>
            <person name="Huebert T."/>
            <person name="Sharpe A.G."/>
            <person name="Parkin I.A."/>
        </authorList>
    </citation>
    <scope>NUCLEOTIDE SEQUENCE [LARGE SCALE GENOMIC DNA]</scope>
    <source>
        <strain evidence="2">cv. DH55</strain>
    </source>
</reference>
<protein>
    <submittedName>
        <fullName evidence="3">Probable FBD-associated F-box protein At1g32375</fullName>
    </submittedName>
</protein>
<evidence type="ECO:0000313" key="3">
    <source>
        <dbReference type="RefSeq" id="XP_010485170.1"/>
    </source>
</evidence>
<name>A0ABM0XFE3_CAMSA</name>
<gene>
    <name evidence="3" type="primary">LOC104763507</name>
</gene>
<dbReference type="InterPro" id="IPR006566">
    <property type="entry name" value="FBD"/>
</dbReference>
<dbReference type="PANTHER" id="PTHR31900:SF29">
    <property type="entry name" value="FBD-LIKE DOMAIN FAMILY PROTEIN"/>
    <property type="match status" value="1"/>
</dbReference>
<dbReference type="Gene3D" id="3.80.10.10">
    <property type="entry name" value="Ribonuclease Inhibitor"/>
    <property type="match status" value="1"/>
</dbReference>
<evidence type="ECO:0000259" key="1">
    <source>
        <dbReference type="SMART" id="SM00579"/>
    </source>
</evidence>
<dbReference type="PANTHER" id="PTHR31900">
    <property type="entry name" value="F-BOX/RNI SUPERFAMILY PROTEIN-RELATED"/>
    <property type="match status" value="1"/>
</dbReference>
<dbReference type="GeneID" id="104763507"/>
<dbReference type="SUPFAM" id="SSF52047">
    <property type="entry name" value="RNI-like"/>
    <property type="match status" value="1"/>
</dbReference>
<evidence type="ECO:0000313" key="2">
    <source>
        <dbReference type="Proteomes" id="UP000694864"/>
    </source>
</evidence>
<dbReference type="Pfam" id="PF08387">
    <property type="entry name" value="FBD"/>
    <property type="match status" value="1"/>
</dbReference>
<keyword evidence="2" id="KW-1185">Reference proteome</keyword>
<dbReference type="Proteomes" id="UP000694864">
    <property type="component" value="Chromosome 18"/>
</dbReference>
<dbReference type="SMART" id="SM00579">
    <property type="entry name" value="FBD"/>
    <property type="match status" value="1"/>
</dbReference>
<dbReference type="InterPro" id="IPR032675">
    <property type="entry name" value="LRR_dom_sf"/>
</dbReference>
<dbReference type="InterPro" id="IPR050232">
    <property type="entry name" value="FBL13/AtMIF1-like"/>
</dbReference>
<feature type="domain" description="FBD" evidence="1">
    <location>
        <begin position="254"/>
        <end position="326"/>
    </location>
</feature>
<accession>A0ABM0XFE3</accession>
<organism evidence="2 3">
    <name type="scientific">Camelina sativa</name>
    <name type="common">False flax</name>
    <name type="synonym">Myagrum sativum</name>
    <dbReference type="NCBI Taxonomy" id="90675"/>
    <lineage>
        <taxon>Eukaryota</taxon>
        <taxon>Viridiplantae</taxon>
        <taxon>Streptophyta</taxon>
        <taxon>Embryophyta</taxon>
        <taxon>Tracheophyta</taxon>
        <taxon>Spermatophyta</taxon>
        <taxon>Magnoliopsida</taxon>
        <taxon>eudicotyledons</taxon>
        <taxon>Gunneridae</taxon>
        <taxon>Pentapetalae</taxon>
        <taxon>rosids</taxon>
        <taxon>malvids</taxon>
        <taxon>Brassicales</taxon>
        <taxon>Brassicaceae</taxon>
        <taxon>Camelineae</taxon>
        <taxon>Camelina</taxon>
    </lineage>
</organism>
<reference evidence="3" key="2">
    <citation type="submission" date="2025-08" db="UniProtKB">
        <authorList>
            <consortium name="RefSeq"/>
        </authorList>
    </citation>
    <scope>IDENTIFICATION</scope>
    <source>
        <tissue evidence="3">Leaf</tissue>
    </source>
</reference>